<evidence type="ECO:0000256" key="7">
    <source>
        <dbReference type="HAMAP-Rule" id="MF_02065"/>
    </source>
</evidence>
<gene>
    <name evidence="8" type="primary">yceG</name>
    <name evidence="7" type="synonym">mltG</name>
    <name evidence="8" type="ORF">NCTC11546_00417</name>
</gene>
<evidence type="ECO:0000256" key="5">
    <source>
        <dbReference type="ARBA" id="ARBA00023239"/>
    </source>
</evidence>
<keyword evidence="6 7" id="KW-0961">Cell wall biogenesis/degradation</keyword>
<keyword evidence="1 7" id="KW-1003">Cell membrane</keyword>
<dbReference type="Proteomes" id="UP000249891">
    <property type="component" value="Unassembled WGS sequence"/>
</dbReference>
<dbReference type="AlphaFoldDB" id="A0A2X2RSH9"/>
<dbReference type="GO" id="GO:0009252">
    <property type="term" value="P:peptidoglycan biosynthetic process"/>
    <property type="evidence" value="ECO:0007669"/>
    <property type="project" value="UniProtKB-UniRule"/>
</dbReference>
<evidence type="ECO:0000256" key="4">
    <source>
        <dbReference type="ARBA" id="ARBA00023136"/>
    </source>
</evidence>
<dbReference type="InterPro" id="IPR003770">
    <property type="entry name" value="MLTG-like"/>
</dbReference>
<dbReference type="EMBL" id="UARG01000017">
    <property type="protein sequence ID" value="SQA77215.1"/>
    <property type="molecule type" value="Genomic_DNA"/>
</dbReference>
<evidence type="ECO:0000313" key="9">
    <source>
        <dbReference type="Proteomes" id="UP000249891"/>
    </source>
</evidence>
<proteinExistence type="inferred from homology"/>
<evidence type="ECO:0000256" key="1">
    <source>
        <dbReference type="ARBA" id="ARBA00022475"/>
    </source>
</evidence>
<dbReference type="PANTHER" id="PTHR30518:SF2">
    <property type="entry name" value="ENDOLYTIC MUREIN TRANSGLYCOSYLASE"/>
    <property type="match status" value="1"/>
</dbReference>
<dbReference type="EC" id="4.2.2.29" evidence="7"/>
<dbReference type="PANTHER" id="PTHR30518">
    <property type="entry name" value="ENDOLYTIC MUREIN TRANSGLYCOSYLASE"/>
    <property type="match status" value="1"/>
</dbReference>
<protein>
    <recommendedName>
        <fullName evidence="7">Endolytic murein transglycosylase</fullName>
        <ecNumber evidence="7">4.2.2.29</ecNumber>
    </recommendedName>
    <alternativeName>
        <fullName evidence="7">Peptidoglycan lytic transglycosylase</fullName>
    </alternativeName>
    <alternativeName>
        <fullName evidence="7">Peptidoglycan polymerization terminase</fullName>
    </alternativeName>
</protein>
<dbReference type="RefSeq" id="WP_128090789.1">
    <property type="nucleotide sequence ID" value="NZ_UARG01000017.1"/>
</dbReference>
<name>A0A2X2RSH9_CAPOC</name>
<keyword evidence="4 7" id="KW-0472">Membrane</keyword>
<reference evidence="8 9" key="1">
    <citation type="submission" date="2018-06" db="EMBL/GenBank/DDBJ databases">
        <authorList>
            <consortium name="Pathogen Informatics"/>
            <person name="Doyle S."/>
        </authorList>
    </citation>
    <scope>NUCLEOTIDE SEQUENCE [LARGE SCALE GENOMIC DNA]</scope>
    <source>
        <strain evidence="8 9">NCTC11546</strain>
    </source>
</reference>
<dbReference type="GO" id="GO:0071555">
    <property type="term" value="P:cell wall organization"/>
    <property type="evidence" value="ECO:0007669"/>
    <property type="project" value="UniProtKB-KW"/>
</dbReference>
<dbReference type="Gene3D" id="3.30.160.60">
    <property type="entry name" value="Classic Zinc Finger"/>
    <property type="match status" value="1"/>
</dbReference>
<dbReference type="GO" id="GO:0005886">
    <property type="term" value="C:plasma membrane"/>
    <property type="evidence" value="ECO:0007669"/>
    <property type="project" value="UniProtKB-UniRule"/>
</dbReference>
<evidence type="ECO:0000313" key="8">
    <source>
        <dbReference type="EMBL" id="SQA77215.1"/>
    </source>
</evidence>
<dbReference type="CDD" id="cd08010">
    <property type="entry name" value="MltG_like"/>
    <property type="match status" value="1"/>
</dbReference>
<dbReference type="GO" id="GO:0008932">
    <property type="term" value="F:lytic endotransglycosylase activity"/>
    <property type="evidence" value="ECO:0007669"/>
    <property type="project" value="UniProtKB-UniRule"/>
</dbReference>
<keyword evidence="3 7" id="KW-1133">Transmembrane helix</keyword>
<feature type="site" description="Important for catalytic activity" evidence="7">
    <location>
        <position position="211"/>
    </location>
</feature>
<dbReference type="Pfam" id="PF02618">
    <property type="entry name" value="YceG"/>
    <property type="match status" value="1"/>
</dbReference>
<accession>A0A2X2RSH9</accession>
<comment type="catalytic activity">
    <reaction evidence="7">
        <text>a peptidoglycan chain = a peptidoglycan chain with N-acetyl-1,6-anhydromuramyl-[peptide] at the reducing end + a peptidoglycan chain with N-acetylglucosamine at the non-reducing end.</text>
        <dbReference type="EC" id="4.2.2.29"/>
    </reaction>
</comment>
<dbReference type="HAMAP" id="MF_02065">
    <property type="entry name" value="MltG"/>
    <property type="match status" value="1"/>
</dbReference>
<keyword evidence="5 7" id="KW-0456">Lyase</keyword>
<comment type="similarity">
    <text evidence="7">Belongs to the transglycosylase MltG family.</text>
</comment>
<dbReference type="NCBIfam" id="TIGR00247">
    <property type="entry name" value="endolytic transglycosylase MltG"/>
    <property type="match status" value="1"/>
</dbReference>
<organism evidence="8 9">
    <name type="scientific">Capnocytophaga ochracea</name>
    <dbReference type="NCBI Taxonomy" id="1018"/>
    <lineage>
        <taxon>Bacteria</taxon>
        <taxon>Pseudomonadati</taxon>
        <taxon>Bacteroidota</taxon>
        <taxon>Flavobacteriia</taxon>
        <taxon>Flavobacteriales</taxon>
        <taxon>Flavobacteriaceae</taxon>
        <taxon>Capnocytophaga</taxon>
    </lineage>
</organism>
<sequence>MKKWIIGVVIAAVAVLGFFIYRAVLVSNTAFQTKEEIVYILTGSDFSDVLHVMSPLLKDRTSFIQVAKRIGYADKVKAGKYIIKKGATNIDIVRTLRNLNTPVKLKFNNQERLEDFAGRIAAQIEPDSTTLMRAFLDANFLKENGFTDATALAMYIPNTYEFYWNTSAEEFRDRMLKEYERFWTPERKAQAQKQGLTPIEVSILASIVQKETAKVDERPRIAGVYLNRLHINMKLQADPTAIFAMKNHTGDYNMVIKRVTEVHTSLQNPYNTYQNYGLPVGLITMPDISSIEAVLNPEQHDYLFFVADTENYGYHKFSRTYMQHLQGKKQYTRWVDDKGIK</sequence>
<evidence type="ECO:0000256" key="6">
    <source>
        <dbReference type="ARBA" id="ARBA00023316"/>
    </source>
</evidence>
<evidence type="ECO:0000256" key="3">
    <source>
        <dbReference type="ARBA" id="ARBA00022989"/>
    </source>
</evidence>
<keyword evidence="2 7" id="KW-0812">Transmembrane</keyword>
<evidence type="ECO:0000256" key="2">
    <source>
        <dbReference type="ARBA" id="ARBA00022692"/>
    </source>
</evidence>
<comment type="function">
    <text evidence="7">Functions as a peptidoglycan terminase that cleaves nascent peptidoglycan strands endolytically to terminate their elongation.</text>
</comment>